<sequence>MDLFSSCENLLEQKHFCNASNSIFTERLAEYDLESKNKYSEKEKLRIIWLRVIKKYTKVQEMQHVFNFLKEANIALVMREIYLRRYLANWRIKYVRETFRGRWKHYMEYINRKDSVEYYKTQASKARRVRSMISAIQLKHTESLLPRLDTLATAALFSPRSVFQPIESLAPFEKPPQKTPLKSPKRKRVRKNKPSNEEKAEEAENQHDENNDEVNDNDRKIESDKVDDSQQERDSEIEENSSAHESSSHSQKKNKNKSNHHRHHYHKEKQEADESNDSQQEEEEVFHERDVQIEPEIEEPLSPQLQQQQVQQNEVCVDISATQKIERDDKAYDDDKKVLAQNLQRLFFIFAAVVAVVVLLTGLYVGRTIKSVEGRLNSFIDSQTRVTQELTAEVSDLRAAAAKLVGGKTVTEAAAKVRKA</sequence>
<dbReference type="EMBL" id="MLAK01001115">
    <property type="protein sequence ID" value="OHS97427.1"/>
    <property type="molecule type" value="Genomic_DNA"/>
</dbReference>
<dbReference type="Proteomes" id="UP000179807">
    <property type="component" value="Unassembled WGS sequence"/>
</dbReference>
<feature type="compositionally biased region" description="Basic residues" evidence="1">
    <location>
        <begin position="250"/>
        <end position="267"/>
    </location>
</feature>
<keyword evidence="2" id="KW-1133">Transmembrane helix</keyword>
<reference evidence="3" key="1">
    <citation type="submission" date="2016-10" db="EMBL/GenBank/DDBJ databases">
        <authorList>
            <person name="Benchimol M."/>
            <person name="Almeida L.G."/>
            <person name="Vasconcelos A.T."/>
            <person name="Perreira-Neves A."/>
            <person name="Rosa I.A."/>
            <person name="Tasca T."/>
            <person name="Bogo M.R."/>
            <person name="de Souza W."/>
        </authorList>
    </citation>
    <scope>NUCLEOTIDE SEQUENCE [LARGE SCALE GENOMIC DNA]</scope>
    <source>
        <strain evidence="3">K</strain>
    </source>
</reference>
<feature type="region of interest" description="Disordered" evidence="1">
    <location>
        <begin position="168"/>
        <end position="289"/>
    </location>
</feature>
<accession>A0A1J4JIQ0</accession>
<evidence type="ECO:0000256" key="1">
    <source>
        <dbReference type="SAM" id="MobiDB-lite"/>
    </source>
</evidence>
<feature type="transmembrane region" description="Helical" evidence="2">
    <location>
        <begin position="346"/>
        <end position="366"/>
    </location>
</feature>
<feature type="compositionally biased region" description="Basic residues" evidence="1">
    <location>
        <begin position="183"/>
        <end position="193"/>
    </location>
</feature>
<dbReference type="VEuPathDB" id="TrichDB:TRFO_09416"/>
<evidence type="ECO:0000313" key="3">
    <source>
        <dbReference type="EMBL" id="OHS97427.1"/>
    </source>
</evidence>
<dbReference type="GeneID" id="94829562"/>
<dbReference type="RefSeq" id="XP_068350564.1">
    <property type="nucleotide sequence ID" value="XM_068494858.1"/>
</dbReference>
<gene>
    <name evidence="3" type="ORF">TRFO_09416</name>
</gene>
<keyword evidence="4" id="KW-1185">Reference proteome</keyword>
<dbReference type="AlphaFoldDB" id="A0A1J4JIQ0"/>
<feature type="compositionally biased region" description="Basic and acidic residues" evidence="1">
    <location>
        <begin position="194"/>
        <end position="209"/>
    </location>
</feature>
<feature type="compositionally biased region" description="Basic and acidic residues" evidence="1">
    <location>
        <begin position="216"/>
        <end position="234"/>
    </location>
</feature>
<evidence type="ECO:0000256" key="2">
    <source>
        <dbReference type="SAM" id="Phobius"/>
    </source>
</evidence>
<organism evidence="3 4">
    <name type="scientific">Tritrichomonas foetus</name>
    <dbReference type="NCBI Taxonomy" id="1144522"/>
    <lineage>
        <taxon>Eukaryota</taxon>
        <taxon>Metamonada</taxon>
        <taxon>Parabasalia</taxon>
        <taxon>Tritrichomonadida</taxon>
        <taxon>Tritrichomonadidae</taxon>
        <taxon>Tritrichomonas</taxon>
    </lineage>
</organism>
<keyword evidence="2" id="KW-0472">Membrane</keyword>
<evidence type="ECO:0000313" key="4">
    <source>
        <dbReference type="Proteomes" id="UP000179807"/>
    </source>
</evidence>
<keyword evidence="2" id="KW-0812">Transmembrane</keyword>
<protein>
    <submittedName>
        <fullName evidence="3">Uncharacterized protein</fullName>
    </submittedName>
</protein>
<feature type="compositionally biased region" description="Acidic residues" evidence="1">
    <location>
        <begin position="271"/>
        <end position="285"/>
    </location>
</feature>
<comment type="caution">
    <text evidence="3">The sequence shown here is derived from an EMBL/GenBank/DDBJ whole genome shotgun (WGS) entry which is preliminary data.</text>
</comment>
<name>A0A1J4JIQ0_9EUKA</name>
<proteinExistence type="predicted"/>